<evidence type="ECO:0008006" key="3">
    <source>
        <dbReference type="Google" id="ProtNLM"/>
    </source>
</evidence>
<name>A0ABX5Q2L7_9FLAO</name>
<sequence>MNEVLKREELKTLEISIDQVCTLFFYKNRVIRGVHKQYLEQVKEMMSNGMLDELISKKLFVNTWISDLKVEGFDLVIEHEKIQYWNYPYEWSFTMLQDAAQTVIDCNKVANKYGYELFDVHAFNVVYNMSQPVYVDFGSFFKIDQRNGKAWSGYNNFYNSFYMPLYLYNKGFSDLSNSIYLHYGLFSDKDLFLLRNKFATLFGNKIASLIFKLSNSKRRLAAARYTRVIEKYGKHKHINKLLKFKKIFQNNYSVSNAAKLLKGVSKSHIDSYWKDYHNDKNPSQDARFLRIAEVIKKDLSDSNSLIELASNQGKFANYVLEQTQITQIIATDYDKNALDQIYLNNRSSDQVLPLLYDFVRPNNRTNTKVISDRINADVVMALAVTHHLILTQDITLDHIFNVLKSLSTKYVVIEFMPLGLYSGDMNNIPAVPDYYTLEWFKTTFSEYFDYMLDEKLDVNRHLFVGSIKEQ</sequence>
<proteinExistence type="predicted"/>
<evidence type="ECO:0000313" key="1">
    <source>
        <dbReference type="EMBL" id="PZX44225.1"/>
    </source>
</evidence>
<dbReference type="InterPro" id="IPR029063">
    <property type="entry name" value="SAM-dependent_MTases_sf"/>
</dbReference>
<accession>A0ABX5Q2L7</accession>
<evidence type="ECO:0000313" key="2">
    <source>
        <dbReference type="Proteomes" id="UP000248584"/>
    </source>
</evidence>
<reference evidence="1 2" key="1">
    <citation type="submission" date="2018-06" db="EMBL/GenBank/DDBJ databases">
        <title>Genomic Encyclopedia of Archaeal and Bacterial Type Strains, Phase II (KMG-II): from individual species to whole genera.</title>
        <authorList>
            <person name="Goeker M."/>
        </authorList>
    </citation>
    <scope>NUCLEOTIDE SEQUENCE [LARGE SCALE GENOMIC DNA]</scope>
    <source>
        <strain evidence="1 2">DSM 17205</strain>
    </source>
</reference>
<comment type="caution">
    <text evidence="1">The sequence shown here is derived from an EMBL/GenBank/DDBJ whole genome shotgun (WGS) entry which is preliminary data.</text>
</comment>
<dbReference type="EMBL" id="QKZR01000001">
    <property type="protein sequence ID" value="PZX44225.1"/>
    <property type="molecule type" value="Genomic_DNA"/>
</dbReference>
<keyword evidence="2" id="KW-1185">Reference proteome</keyword>
<dbReference type="Proteomes" id="UP000248584">
    <property type="component" value="Unassembled WGS sequence"/>
</dbReference>
<dbReference type="SUPFAM" id="SSF53335">
    <property type="entry name" value="S-adenosyl-L-methionine-dependent methyltransferases"/>
    <property type="match status" value="1"/>
</dbReference>
<organism evidence="1 2">
    <name type="scientific">Nonlabens dokdonensis</name>
    <dbReference type="NCBI Taxonomy" id="328515"/>
    <lineage>
        <taxon>Bacteria</taxon>
        <taxon>Pseudomonadati</taxon>
        <taxon>Bacteroidota</taxon>
        <taxon>Flavobacteriia</taxon>
        <taxon>Flavobacteriales</taxon>
        <taxon>Flavobacteriaceae</taxon>
        <taxon>Nonlabens</taxon>
    </lineage>
</organism>
<dbReference type="Gene3D" id="3.40.50.150">
    <property type="entry name" value="Vaccinia Virus protein VP39"/>
    <property type="match status" value="1"/>
</dbReference>
<protein>
    <recommendedName>
        <fullName evidence="3">NoeA host specific nodulation protein</fullName>
    </recommendedName>
</protein>
<gene>
    <name evidence="1" type="ORF">LX97_01235</name>
</gene>
<dbReference type="RefSeq" id="WP_015362071.1">
    <property type="nucleotide sequence ID" value="NZ_QKZR01000001.1"/>
</dbReference>